<keyword evidence="18" id="KW-0346">Stress response</keyword>
<evidence type="ECO:0000256" key="8">
    <source>
        <dbReference type="ARBA" id="ARBA00022679"/>
    </source>
</evidence>
<keyword evidence="19" id="KW-0843">Virulence</keyword>
<dbReference type="Pfam" id="PF00512">
    <property type="entry name" value="HisKA"/>
    <property type="match status" value="1"/>
</dbReference>
<evidence type="ECO:0000256" key="14">
    <source>
        <dbReference type="ARBA" id="ARBA00022842"/>
    </source>
</evidence>
<comment type="caution">
    <text evidence="26">The sequence shown here is derived from an EMBL/GenBank/DDBJ whole genome shotgun (WGS) entry which is preliminary data.</text>
</comment>
<comment type="cofactor">
    <cofactor evidence="2">
        <name>Mn(2+)</name>
        <dbReference type="ChEBI" id="CHEBI:29035"/>
    </cofactor>
</comment>
<proteinExistence type="predicted"/>
<evidence type="ECO:0000256" key="21">
    <source>
        <dbReference type="ARBA" id="ARBA00040454"/>
    </source>
</evidence>
<comment type="catalytic activity">
    <reaction evidence="1">
        <text>ATP + protein L-histidine = ADP + protein N-phospho-L-histidine.</text>
        <dbReference type="EC" id="2.7.13.3"/>
    </reaction>
</comment>
<reference evidence="26" key="1">
    <citation type="submission" date="2021-01" db="EMBL/GenBank/DDBJ databases">
        <title>Whole genome shotgun sequence of Acrocarpospora phusangensis NBRC 108782.</title>
        <authorList>
            <person name="Komaki H."/>
            <person name="Tamura T."/>
        </authorList>
    </citation>
    <scope>NUCLEOTIDE SEQUENCE</scope>
    <source>
        <strain evidence="26">NBRC 108782</strain>
    </source>
</reference>
<dbReference type="Gene3D" id="3.30.565.10">
    <property type="entry name" value="Histidine kinase-like ATPase, C-terminal domain"/>
    <property type="match status" value="1"/>
</dbReference>
<dbReference type="PRINTS" id="PR00344">
    <property type="entry name" value="BCTRLSENSOR"/>
</dbReference>
<evidence type="ECO:0000256" key="1">
    <source>
        <dbReference type="ARBA" id="ARBA00000085"/>
    </source>
</evidence>
<dbReference type="InterPro" id="IPR036097">
    <property type="entry name" value="HisK_dim/P_sf"/>
</dbReference>
<keyword evidence="11" id="KW-0418">Kinase</keyword>
<dbReference type="CDD" id="cd00082">
    <property type="entry name" value="HisKA"/>
    <property type="match status" value="1"/>
</dbReference>
<evidence type="ECO:0000256" key="15">
    <source>
        <dbReference type="ARBA" id="ARBA00022912"/>
    </source>
</evidence>
<organism evidence="26 27">
    <name type="scientific">Acrocarpospora phusangensis</name>
    <dbReference type="NCBI Taxonomy" id="1070424"/>
    <lineage>
        <taxon>Bacteria</taxon>
        <taxon>Bacillati</taxon>
        <taxon>Actinomycetota</taxon>
        <taxon>Actinomycetes</taxon>
        <taxon>Streptosporangiales</taxon>
        <taxon>Streptosporangiaceae</taxon>
        <taxon>Acrocarpospora</taxon>
    </lineage>
</organism>
<dbReference type="GO" id="GO:0004721">
    <property type="term" value="F:phosphoprotein phosphatase activity"/>
    <property type="evidence" value="ECO:0007669"/>
    <property type="project" value="UniProtKB-KW"/>
</dbReference>
<keyword evidence="17" id="KW-0902">Two-component regulatory system</keyword>
<dbReference type="InterPro" id="IPR003594">
    <property type="entry name" value="HATPase_dom"/>
</dbReference>
<keyword evidence="7" id="KW-0597">Phosphoprotein</keyword>
<dbReference type="InterPro" id="IPR003660">
    <property type="entry name" value="HAMP_dom"/>
</dbReference>
<dbReference type="GO" id="GO:0005886">
    <property type="term" value="C:plasma membrane"/>
    <property type="evidence" value="ECO:0007669"/>
    <property type="project" value="UniProtKB-SubCell"/>
</dbReference>
<keyword evidence="6" id="KW-1003">Cell membrane</keyword>
<dbReference type="EMBL" id="BOOA01000149">
    <property type="protein sequence ID" value="GIH29689.1"/>
    <property type="molecule type" value="Genomic_DNA"/>
</dbReference>
<evidence type="ECO:0000256" key="20">
    <source>
        <dbReference type="ARBA" id="ARBA00023211"/>
    </source>
</evidence>
<keyword evidence="23" id="KW-0472">Membrane</keyword>
<gene>
    <name evidence="26" type="ORF">Aph01nite_79990</name>
</gene>
<keyword evidence="8" id="KW-0808">Transferase</keyword>
<evidence type="ECO:0000256" key="9">
    <source>
        <dbReference type="ARBA" id="ARBA00022692"/>
    </source>
</evidence>
<evidence type="ECO:0000313" key="27">
    <source>
        <dbReference type="Proteomes" id="UP000640052"/>
    </source>
</evidence>
<evidence type="ECO:0000256" key="23">
    <source>
        <dbReference type="SAM" id="Phobius"/>
    </source>
</evidence>
<evidence type="ECO:0000256" key="16">
    <source>
        <dbReference type="ARBA" id="ARBA00022989"/>
    </source>
</evidence>
<dbReference type="SMART" id="SM00387">
    <property type="entry name" value="HATPase_c"/>
    <property type="match status" value="1"/>
</dbReference>
<dbReference type="AlphaFoldDB" id="A0A919UQD7"/>
<feature type="transmembrane region" description="Helical" evidence="23">
    <location>
        <begin position="12"/>
        <end position="32"/>
    </location>
</feature>
<keyword evidence="10" id="KW-0547">Nucleotide-binding</keyword>
<feature type="transmembrane region" description="Helical" evidence="23">
    <location>
        <begin position="109"/>
        <end position="130"/>
    </location>
</feature>
<name>A0A919UQD7_9ACTN</name>
<sequence>MVDLPRTCLVILWPLATLLIWMVVAKGLARVLPGGPQVPVWCMPRSIRGQIALLSTVVAVLTLLAAGLGMYLMGQGGDDLYALASGPESMAVDRAAARQPFRGVAWPGYPHLIVALGLAELVALAAWGAWKVAGGLLRPMESVRAELATLDFGDLPAHVPEPENALEVTRLGDTINTCLSRLTQAKEELEEVSCRQRRFASDVSHELRNPVAALRAELEDAQLDPARARLPDLLRSSLRQVVRLQAIIDDLLWLSRVRARGSAERQRLDLAALVRTEISQRADRLPVLVDLTLGATVAAVPSQIGRLLANLLDNAQRHSAKLVRVEVRATQAVVELVVSDDGPGIAAADRERVFHRFIRLDDARRLDGDGTGLGLAIARDIAHAHQGTLRVEESAGGGARFVLRLPQVRPGRAVPS</sequence>
<dbReference type="PANTHER" id="PTHR44936:SF9">
    <property type="entry name" value="SENSOR PROTEIN CREC"/>
    <property type="match status" value="1"/>
</dbReference>
<evidence type="ECO:0000256" key="18">
    <source>
        <dbReference type="ARBA" id="ARBA00023016"/>
    </source>
</evidence>
<evidence type="ECO:0000256" key="12">
    <source>
        <dbReference type="ARBA" id="ARBA00022801"/>
    </source>
</evidence>
<evidence type="ECO:0000256" key="6">
    <source>
        <dbReference type="ARBA" id="ARBA00022475"/>
    </source>
</evidence>
<dbReference type="GO" id="GO:0000155">
    <property type="term" value="F:phosphorelay sensor kinase activity"/>
    <property type="evidence" value="ECO:0007669"/>
    <property type="project" value="InterPro"/>
</dbReference>
<dbReference type="InterPro" id="IPR005467">
    <property type="entry name" value="His_kinase_dom"/>
</dbReference>
<dbReference type="PROSITE" id="PS50109">
    <property type="entry name" value="HIS_KIN"/>
    <property type="match status" value="1"/>
</dbReference>
<dbReference type="SUPFAM" id="SSF55874">
    <property type="entry name" value="ATPase domain of HSP90 chaperone/DNA topoisomerase II/histidine kinase"/>
    <property type="match status" value="1"/>
</dbReference>
<dbReference type="PROSITE" id="PS50885">
    <property type="entry name" value="HAMP"/>
    <property type="match status" value="1"/>
</dbReference>
<accession>A0A919UQD7</accession>
<dbReference type="Pfam" id="PF02518">
    <property type="entry name" value="HATPase_c"/>
    <property type="match status" value="1"/>
</dbReference>
<evidence type="ECO:0000256" key="17">
    <source>
        <dbReference type="ARBA" id="ARBA00023012"/>
    </source>
</evidence>
<evidence type="ECO:0000256" key="10">
    <source>
        <dbReference type="ARBA" id="ARBA00022741"/>
    </source>
</evidence>
<evidence type="ECO:0000256" key="3">
    <source>
        <dbReference type="ARBA" id="ARBA00001946"/>
    </source>
</evidence>
<dbReference type="SUPFAM" id="SSF47384">
    <property type="entry name" value="Homodimeric domain of signal transducing histidine kinase"/>
    <property type="match status" value="1"/>
</dbReference>
<protein>
    <recommendedName>
        <fullName evidence="21">Signal transduction histidine-protein kinase/phosphatase MprB</fullName>
        <ecNumber evidence="5">2.7.13.3</ecNumber>
    </recommendedName>
    <alternativeName>
        <fullName evidence="22">Mycobacterial persistence regulator B</fullName>
    </alternativeName>
</protein>
<dbReference type="InterPro" id="IPR050980">
    <property type="entry name" value="2C_sensor_his_kinase"/>
</dbReference>
<evidence type="ECO:0000259" key="24">
    <source>
        <dbReference type="PROSITE" id="PS50109"/>
    </source>
</evidence>
<comment type="cofactor">
    <cofactor evidence="3">
        <name>Mg(2+)</name>
        <dbReference type="ChEBI" id="CHEBI:18420"/>
    </cofactor>
</comment>
<keyword evidence="13" id="KW-0067">ATP-binding</keyword>
<keyword evidence="15" id="KW-0904">Protein phosphatase</keyword>
<keyword evidence="20" id="KW-0464">Manganese</keyword>
<evidence type="ECO:0000256" key="22">
    <source>
        <dbReference type="ARBA" id="ARBA00041776"/>
    </source>
</evidence>
<dbReference type="PANTHER" id="PTHR44936">
    <property type="entry name" value="SENSOR PROTEIN CREC"/>
    <property type="match status" value="1"/>
</dbReference>
<keyword evidence="27" id="KW-1185">Reference proteome</keyword>
<keyword evidence="9 23" id="KW-0812">Transmembrane</keyword>
<feature type="domain" description="HAMP" evidence="25">
    <location>
        <begin position="134"/>
        <end position="187"/>
    </location>
</feature>
<dbReference type="InterPro" id="IPR003661">
    <property type="entry name" value="HisK_dim/P_dom"/>
</dbReference>
<dbReference type="GO" id="GO:0005524">
    <property type="term" value="F:ATP binding"/>
    <property type="evidence" value="ECO:0007669"/>
    <property type="project" value="UniProtKB-KW"/>
</dbReference>
<evidence type="ECO:0000256" key="13">
    <source>
        <dbReference type="ARBA" id="ARBA00022840"/>
    </source>
</evidence>
<dbReference type="RefSeq" id="WP_204046301.1">
    <property type="nucleotide sequence ID" value="NZ_BOOA01000149.1"/>
</dbReference>
<evidence type="ECO:0000256" key="11">
    <source>
        <dbReference type="ARBA" id="ARBA00022777"/>
    </source>
</evidence>
<evidence type="ECO:0000256" key="5">
    <source>
        <dbReference type="ARBA" id="ARBA00012438"/>
    </source>
</evidence>
<keyword evidence="14" id="KW-0460">Magnesium</keyword>
<evidence type="ECO:0000256" key="7">
    <source>
        <dbReference type="ARBA" id="ARBA00022553"/>
    </source>
</evidence>
<feature type="transmembrane region" description="Helical" evidence="23">
    <location>
        <begin position="52"/>
        <end position="73"/>
    </location>
</feature>
<dbReference type="InterPro" id="IPR036890">
    <property type="entry name" value="HATPase_C_sf"/>
</dbReference>
<dbReference type="Gene3D" id="1.10.287.130">
    <property type="match status" value="1"/>
</dbReference>
<evidence type="ECO:0000256" key="4">
    <source>
        <dbReference type="ARBA" id="ARBA00004651"/>
    </source>
</evidence>
<keyword evidence="16 23" id="KW-1133">Transmembrane helix</keyword>
<dbReference type="Proteomes" id="UP000640052">
    <property type="component" value="Unassembled WGS sequence"/>
</dbReference>
<feature type="domain" description="Histidine kinase" evidence="24">
    <location>
        <begin position="202"/>
        <end position="409"/>
    </location>
</feature>
<dbReference type="EC" id="2.7.13.3" evidence="5"/>
<evidence type="ECO:0000256" key="2">
    <source>
        <dbReference type="ARBA" id="ARBA00001936"/>
    </source>
</evidence>
<comment type="subcellular location">
    <subcellularLocation>
        <location evidence="4">Cell membrane</location>
        <topology evidence="4">Multi-pass membrane protein</topology>
    </subcellularLocation>
</comment>
<keyword evidence="12" id="KW-0378">Hydrolase</keyword>
<evidence type="ECO:0000259" key="25">
    <source>
        <dbReference type="PROSITE" id="PS50885"/>
    </source>
</evidence>
<dbReference type="InterPro" id="IPR004358">
    <property type="entry name" value="Sig_transdc_His_kin-like_C"/>
</dbReference>
<evidence type="ECO:0000256" key="19">
    <source>
        <dbReference type="ARBA" id="ARBA00023026"/>
    </source>
</evidence>
<dbReference type="SMART" id="SM00388">
    <property type="entry name" value="HisKA"/>
    <property type="match status" value="1"/>
</dbReference>
<evidence type="ECO:0000313" key="26">
    <source>
        <dbReference type="EMBL" id="GIH29689.1"/>
    </source>
</evidence>